<proteinExistence type="predicted"/>
<organism evidence="1 2">
    <name type="scientific">Methylovulum psychrotolerans</name>
    <dbReference type="NCBI Taxonomy" id="1704499"/>
    <lineage>
        <taxon>Bacteria</taxon>
        <taxon>Pseudomonadati</taxon>
        <taxon>Pseudomonadota</taxon>
        <taxon>Gammaproteobacteria</taxon>
        <taxon>Methylococcales</taxon>
        <taxon>Methylococcaceae</taxon>
        <taxon>Methylovulum</taxon>
    </lineage>
</organism>
<accession>A0A1Z4C3H2</accession>
<sequence>MRDYGKVSPKFWTGRTGKAIKAEGMEAVLVAMYLMTSPHADMLGVYYLPTVYIAHDTGLPLAGACKGLDGCIKAGFGAGMGAQDGLVSDRRGVAT</sequence>
<name>A0A1Z4C3H2_9GAMM</name>
<gene>
    <name evidence="1" type="ORF">CEK71_19615</name>
</gene>
<reference evidence="1 2" key="1">
    <citation type="submission" date="2017-06" db="EMBL/GenBank/DDBJ databases">
        <title>Genome Sequencing of the methanotroph Methylovulum psychrotolerants str. HV10-M2 isolated from a high-altitude environment.</title>
        <authorList>
            <person name="Mateos-Rivera A."/>
        </authorList>
    </citation>
    <scope>NUCLEOTIDE SEQUENCE [LARGE SCALE GENOMIC DNA]</scope>
    <source>
        <strain evidence="1 2">HV10_M2</strain>
    </source>
</reference>
<dbReference type="Proteomes" id="UP000197019">
    <property type="component" value="Chromosome"/>
</dbReference>
<dbReference type="EMBL" id="CP022129">
    <property type="protein sequence ID" value="ASF48096.1"/>
    <property type="molecule type" value="Genomic_DNA"/>
</dbReference>
<dbReference type="OrthoDB" id="9151463at2"/>
<evidence type="ECO:0000313" key="2">
    <source>
        <dbReference type="Proteomes" id="UP000197019"/>
    </source>
</evidence>
<dbReference type="AlphaFoldDB" id="A0A1Z4C3H2"/>
<dbReference type="KEGG" id="mpsy:CEK71_19615"/>
<dbReference type="RefSeq" id="WP_088620966.1">
    <property type="nucleotide sequence ID" value="NZ_CP022129.1"/>
</dbReference>
<keyword evidence="2" id="KW-1185">Reference proteome</keyword>
<protein>
    <submittedName>
        <fullName evidence="1">Uncharacterized protein</fullName>
    </submittedName>
</protein>
<evidence type="ECO:0000313" key="1">
    <source>
        <dbReference type="EMBL" id="ASF48096.1"/>
    </source>
</evidence>